<dbReference type="HAMAP" id="MF_00376">
    <property type="entry name" value="Dephospho_CoA_kinase"/>
    <property type="match status" value="1"/>
</dbReference>
<dbReference type="InterPro" id="IPR027417">
    <property type="entry name" value="P-loop_NTPase"/>
</dbReference>
<evidence type="ECO:0000256" key="3">
    <source>
        <dbReference type="ARBA" id="ARBA00022840"/>
    </source>
</evidence>
<dbReference type="EC" id="2.7.1.24" evidence="5 6"/>
<dbReference type="NCBIfam" id="TIGR00152">
    <property type="entry name" value="dephospho-CoA kinase"/>
    <property type="match status" value="1"/>
</dbReference>
<evidence type="ECO:0000256" key="1">
    <source>
        <dbReference type="ARBA" id="ARBA00009018"/>
    </source>
</evidence>
<dbReference type="GO" id="GO:0004140">
    <property type="term" value="F:dephospho-CoA kinase activity"/>
    <property type="evidence" value="ECO:0007669"/>
    <property type="project" value="UniProtKB-UniRule"/>
</dbReference>
<keyword evidence="5" id="KW-0963">Cytoplasm</keyword>
<keyword evidence="4 5" id="KW-0173">Coenzyme A biosynthesis</keyword>
<dbReference type="GO" id="GO:0005524">
    <property type="term" value="F:ATP binding"/>
    <property type="evidence" value="ECO:0007669"/>
    <property type="project" value="UniProtKB-UniRule"/>
</dbReference>
<dbReference type="RefSeq" id="WP_036545286.1">
    <property type="nucleotide sequence ID" value="NZ_JMSZ01000016.1"/>
</dbReference>
<dbReference type="OrthoDB" id="9812943at2"/>
<comment type="subcellular location">
    <subcellularLocation>
        <location evidence="5">Cytoplasm</location>
    </subcellularLocation>
</comment>
<proteinExistence type="inferred from homology"/>
<dbReference type="CDD" id="cd02022">
    <property type="entry name" value="DPCK"/>
    <property type="match status" value="1"/>
</dbReference>
<feature type="binding site" evidence="5">
    <location>
        <begin position="11"/>
        <end position="16"/>
    </location>
    <ligand>
        <name>ATP</name>
        <dbReference type="ChEBI" id="CHEBI:30616"/>
    </ligand>
</feature>
<dbReference type="PATRIC" id="fig|267850.7.peg.1404"/>
<dbReference type="UniPathway" id="UPA00241">
    <property type="reaction ID" value="UER00356"/>
</dbReference>
<dbReference type="PANTHER" id="PTHR10695:SF46">
    <property type="entry name" value="BIFUNCTIONAL COENZYME A SYNTHASE-RELATED"/>
    <property type="match status" value="1"/>
</dbReference>
<evidence type="ECO:0000256" key="2">
    <source>
        <dbReference type="ARBA" id="ARBA00022741"/>
    </source>
</evidence>
<dbReference type="Gene3D" id="3.40.50.300">
    <property type="entry name" value="P-loop containing nucleotide triphosphate hydrolases"/>
    <property type="match status" value="1"/>
</dbReference>
<keyword evidence="5 7" id="KW-0808">Transferase</keyword>
<gene>
    <name evidence="5" type="primary">coaE</name>
    <name evidence="7" type="ORF">ADINL_1409</name>
</gene>
<keyword evidence="2 5" id="KW-0547">Nucleotide-binding</keyword>
<dbReference type="Pfam" id="PF01121">
    <property type="entry name" value="CoaE"/>
    <property type="match status" value="1"/>
</dbReference>
<dbReference type="GO" id="GO:0015937">
    <property type="term" value="P:coenzyme A biosynthetic process"/>
    <property type="evidence" value="ECO:0007669"/>
    <property type="project" value="UniProtKB-UniRule"/>
</dbReference>
<dbReference type="GO" id="GO:0005737">
    <property type="term" value="C:cytoplasm"/>
    <property type="evidence" value="ECO:0007669"/>
    <property type="project" value="UniProtKB-SubCell"/>
</dbReference>
<dbReference type="PANTHER" id="PTHR10695">
    <property type="entry name" value="DEPHOSPHO-COA KINASE-RELATED"/>
    <property type="match status" value="1"/>
</dbReference>
<sequence length="211" mass="23638">MRTLGLTGGIGSGKSAASGLFEQLGIAVIDADQVARDVVEPGQPALVAIADHFGDPALTPEGQLNRRWLRQQVFDHPQQRQWLEQLLHPLIRARILDWLAQHCHEDYVILSSPLLLETDQHQLVDAVIVVDLPEALQLQRTCQRDQMTEAAAHKIIAAQISRELRLESADFILDNSGDLDQLAQQVNALHLHLKQRADTSRMTHMDTYDKT</sequence>
<evidence type="ECO:0000256" key="4">
    <source>
        <dbReference type="ARBA" id="ARBA00022993"/>
    </source>
</evidence>
<evidence type="ECO:0000313" key="8">
    <source>
        <dbReference type="Proteomes" id="UP000027318"/>
    </source>
</evidence>
<name>A0A063Y8W4_9GAMM</name>
<comment type="caution">
    <text evidence="7">The sequence shown here is derived from an EMBL/GenBank/DDBJ whole genome shotgun (WGS) entry which is preliminary data.</text>
</comment>
<comment type="function">
    <text evidence="5">Catalyzes the phosphorylation of the 3'-hydroxyl group of dephosphocoenzyme A to form coenzyme A.</text>
</comment>
<keyword evidence="3 5" id="KW-0067">ATP-binding</keyword>
<dbReference type="InterPro" id="IPR001977">
    <property type="entry name" value="Depp_CoAkinase"/>
</dbReference>
<dbReference type="SUPFAM" id="SSF52540">
    <property type="entry name" value="P-loop containing nucleoside triphosphate hydrolases"/>
    <property type="match status" value="1"/>
</dbReference>
<dbReference type="AlphaFoldDB" id="A0A063Y8W4"/>
<dbReference type="PROSITE" id="PS51219">
    <property type="entry name" value="DPCK"/>
    <property type="match status" value="1"/>
</dbReference>
<reference evidence="7 8" key="1">
    <citation type="journal article" date="2005" name="Int. J. Syst. Evol. Microbiol.">
        <title>Nitrincola lacisaponensis gen. nov., sp. nov., a novel alkaliphilic bacterium isolated from an alkaline, saline lake.</title>
        <authorList>
            <person name="Dimitriu P.A."/>
            <person name="Shukla S.K."/>
            <person name="Conradt J."/>
            <person name="Marquez M.C."/>
            <person name="Ventosa A."/>
            <person name="Maglia A."/>
            <person name="Peyton B.M."/>
            <person name="Pinkart H.C."/>
            <person name="Mormile M.R."/>
        </authorList>
    </citation>
    <scope>NUCLEOTIDE SEQUENCE [LARGE SCALE GENOMIC DNA]</scope>
    <source>
        <strain evidence="7 8">4CA</strain>
    </source>
</reference>
<comment type="similarity">
    <text evidence="1 5">Belongs to the CoaE family.</text>
</comment>
<accession>A0A063Y8W4</accession>
<dbReference type="STRING" id="267850.ADINL_1409"/>
<comment type="pathway">
    <text evidence="5">Cofactor biosynthesis; coenzyme A biosynthesis; CoA from (R)-pantothenate: step 5/5.</text>
</comment>
<dbReference type="EMBL" id="JMSZ01000016">
    <property type="protein sequence ID" value="KDE40817.1"/>
    <property type="molecule type" value="Genomic_DNA"/>
</dbReference>
<evidence type="ECO:0000313" key="7">
    <source>
        <dbReference type="EMBL" id="KDE40817.1"/>
    </source>
</evidence>
<evidence type="ECO:0000256" key="5">
    <source>
        <dbReference type="HAMAP-Rule" id="MF_00376"/>
    </source>
</evidence>
<protein>
    <recommendedName>
        <fullName evidence="5 6">Dephospho-CoA kinase</fullName>
        <ecNumber evidence="5 6">2.7.1.24</ecNumber>
    </recommendedName>
    <alternativeName>
        <fullName evidence="5">Dephosphocoenzyme A kinase</fullName>
    </alternativeName>
</protein>
<comment type="catalytic activity">
    <reaction evidence="5">
        <text>3'-dephospho-CoA + ATP = ADP + CoA + H(+)</text>
        <dbReference type="Rhea" id="RHEA:18245"/>
        <dbReference type="ChEBI" id="CHEBI:15378"/>
        <dbReference type="ChEBI" id="CHEBI:30616"/>
        <dbReference type="ChEBI" id="CHEBI:57287"/>
        <dbReference type="ChEBI" id="CHEBI:57328"/>
        <dbReference type="ChEBI" id="CHEBI:456216"/>
        <dbReference type="EC" id="2.7.1.24"/>
    </reaction>
</comment>
<dbReference type="Proteomes" id="UP000027318">
    <property type="component" value="Unassembled WGS sequence"/>
</dbReference>
<keyword evidence="5 7" id="KW-0418">Kinase</keyword>
<organism evidence="7 8">
    <name type="scientific">Nitrincola lacisaponensis</name>
    <dbReference type="NCBI Taxonomy" id="267850"/>
    <lineage>
        <taxon>Bacteria</taxon>
        <taxon>Pseudomonadati</taxon>
        <taxon>Pseudomonadota</taxon>
        <taxon>Gammaproteobacteria</taxon>
        <taxon>Oceanospirillales</taxon>
        <taxon>Oceanospirillaceae</taxon>
        <taxon>Nitrincola</taxon>
    </lineage>
</organism>
<keyword evidence="8" id="KW-1185">Reference proteome</keyword>
<evidence type="ECO:0000256" key="6">
    <source>
        <dbReference type="NCBIfam" id="TIGR00152"/>
    </source>
</evidence>